<dbReference type="Proteomes" id="UP000001072">
    <property type="component" value="Unassembled WGS sequence"/>
</dbReference>
<protein>
    <submittedName>
        <fullName evidence="2">Secreted protein</fullName>
    </submittedName>
</protein>
<reference evidence="3" key="1">
    <citation type="journal article" date="2011" name="Proc. Natl. Acad. Sci. U.S.A.">
        <title>Obligate biotrophy features unraveled by the genomic analysis of rust fungi.</title>
        <authorList>
            <person name="Duplessis S."/>
            <person name="Cuomo C.A."/>
            <person name="Lin Y.-C."/>
            <person name="Aerts A."/>
            <person name="Tisserant E."/>
            <person name="Veneault-Fourrey C."/>
            <person name="Joly D.L."/>
            <person name="Hacquard S."/>
            <person name="Amselem J."/>
            <person name="Cantarel B.L."/>
            <person name="Chiu R."/>
            <person name="Coutinho P.M."/>
            <person name="Feau N."/>
            <person name="Field M."/>
            <person name="Frey P."/>
            <person name="Gelhaye E."/>
            <person name="Goldberg J."/>
            <person name="Grabherr M.G."/>
            <person name="Kodira C.D."/>
            <person name="Kohler A."/>
            <person name="Kuees U."/>
            <person name="Lindquist E.A."/>
            <person name="Lucas S.M."/>
            <person name="Mago R."/>
            <person name="Mauceli E."/>
            <person name="Morin E."/>
            <person name="Murat C."/>
            <person name="Pangilinan J.L."/>
            <person name="Park R."/>
            <person name="Pearson M."/>
            <person name="Quesneville H."/>
            <person name="Rouhier N."/>
            <person name="Sakthikumar S."/>
            <person name="Salamov A.A."/>
            <person name="Schmutz J."/>
            <person name="Selles B."/>
            <person name="Shapiro H."/>
            <person name="Tanguay P."/>
            <person name="Tuskan G.A."/>
            <person name="Henrissat B."/>
            <person name="Van de Peer Y."/>
            <person name="Rouze P."/>
            <person name="Ellis J.G."/>
            <person name="Dodds P.N."/>
            <person name="Schein J.E."/>
            <person name="Zhong S."/>
            <person name="Hamelin R.C."/>
            <person name="Grigoriev I.V."/>
            <person name="Szabo L.J."/>
            <person name="Martin F."/>
        </authorList>
    </citation>
    <scope>NUCLEOTIDE SEQUENCE [LARGE SCALE GENOMIC DNA]</scope>
    <source>
        <strain evidence="3">98AG31 / pathotype 3-4-7</strain>
    </source>
</reference>
<keyword evidence="1" id="KW-1133">Transmembrane helix</keyword>
<dbReference type="EMBL" id="GL883093">
    <property type="protein sequence ID" value="EGG10971.1"/>
    <property type="molecule type" value="Genomic_DNA"/>
</dbReference>
<dbReference type="InParanoid" id="F4R9E5"/>
<keyword evidence="1" id="KW-0812">Transmembrane</keyword>
<dbReference type="OrthoDB" id="2503933at2759"/>
<gene>
    <name evidence="2" type="ORF">MELLADRAFT_123598</name>
</gene>
<feature type="transmembrane region" description="Helical" evidence="1">
    <location>
        <begin position="12"/>
        <end position="30"/>
    </location>
</feature>
<name>F4R9E5_MELLP</name>
<dbReference type="GeneID" id="18926430"/>
<dbReference type="KEGG" id="mlr:MELLADRAFT_123598"/>
<dbReference type="VEuPathDB" id="FungiDB:MELLADRAFT_123598"/>
<accession>F4R9E5</accession>
<dbReference type="RefSeq" id="XP_007405573.1">
    <property type="nucleotide sequence ID" value="XM_007405511.1"/>
</dbReference>
<dbReference type="HOGENOM" id="CLU_1555603_0_0_1"/>
<keyword evidence="3" id="KW-1185">Reference proteome</keyword>
<evidence type="ECO:0000256" key="1">
    <source>
        <dbReference type="SAM" id="Phobius"/>
    </source>
</evidence>
<dbReference type="AlphaFoldDB" id="F4R9E5"/>
<evidence type="ECO:0000313" key="2">
    <source>
        <dbReference type="EMBL" id="EGG10971.1"/>
    </source>
</evidence>
<organism evidence="3">
    <name type="scientific">Melampsora larici-populina (strain 98AG31 / pathotype 3-4-7)</name>
    <name type="common">Poplar leaf rust fungus</name>
    <dbReference type="NCBI Taxonomy" id="747676"/>
    <lineage>
        <taxon>Eukaryota</taxon>
        <taxon>Fungi</taxon>
        <taxon>Dikarya</taxon>
        <taxon>Basidiomycota</taxon>
        <taxon>Pucciniomycotina</taxon>
        <taxon>Pucciniomycetes</taxon>
        <taxon>Pucciniales</taxon>
        <taxon>Melampsoraceae</taxon>
        <taxon>Melampsora</taxon>
    </lineage>
</organism>
<keyword evidence="1" id="KW-0472">Membrane</keyword>
<proteinExistence type="predicted"/>
<sequence length="172" mass="18801">MYISSIRWCRNVFALMVILICFATKSILSISKVTEPQEPTAPGSPISAHLMSPGPHGTLVRPEGGKLIKSVGNMGVLYVDYTKCDDDEEDGATTISIDVFLRPTEDNDGYSITLARGITSPSDEPNIVALFSSPLACGSYRLVIRENQFYKGELFSFQSAAPLVHIRCIPIE</sequence>
<evidence type="ECO:0000313" key="3">
    <source>
        <dbReference type="Proteomes" id="UP000001072"/>
    </source>
</evidence>